<sequence length="837" mass="90654">MGVPKLWEELEPAVRITSWAQLAAPTFASSGEASRRASAAPARGLRVGVDVSQWMFHMNRMTTIVDPETGESINPGPNAELRMVFYRVCDFLAHGILAVFVFDGPNRPDWKRGQQINGGWQGRQSPEVQEMLELMGMEWRIAPGEAEAELAAMSRRGEIDAVLSDDVDTLLFGATTIIRNSSKTLSGNKSKVALARQASASDVQPGSSQSGPSQPIPTAYPPVPPGSDVALVSYSSRDLEALVGLDTDGLILIALLSGADYDVKGAERFGTTISAALARAGYGRRLLDGFRALRSSSAASAFPATTQGALTRFFAEWRASVAEELRENPNKILSKRQPSLADKLETRTDFPLVKVVDYYLNPVVSDPSSASYAAPTWSDPVDLTGLVKFATRMFEWGHVEMQSKLRNKVWAGLVARELRRAALSSSTDGARIVPRGFLSAVHDLKCEKSTGFVPSYRVELCASVFDDLGRSVLPSRDAFPLPDYGALSEGEEQSERLRRRAKGWIADAPKEPSGTGAYRHWVPVELVEAHPEGRACVERWRSEKERKRRTKEAEEQRREERRRAKELGTPASSPAKKRASPSKRRVVPPSSDDEIRREIEEEQVRRARNEMLALGKAQVKGKGKAREEGGEDELPARSSGLRRTTASKKPSSAGGLLKFGTSTKPGLSSFTSSKPAATAAVRSTTPSKTPADIFLSSSPSSSAPLPTAGKRVARPPSRANDADLVLSSTDDSEEGTPARRAVQHVNKAARPSQAARSPTKKRVVGPAEKVAARAPAVLDLLSDSSFEGGGASVADISPTRSSPGLDDFLEKRRATQRRVEQQREALKAGVLVLSDSD</sequence>
<organism evidence="3 4">
    <name type="scientific">Rhodotorula paludigena</name>
    <dbReference type="NCBI Taxonomy" id="86838"/>
    <lineage>
        <taxon>Eukaryota</taxon>
        <taxon>Fungi</taxon>
        <taxon>Dikarya</taxon>
        <taxon>Basidiomycota</taxon>
        <taxon>Pucciniomycotina</taxon>
        <taxon>Microbotryomycetes</taxon>
        <taxon>Sporidiobolales</taxon>
        <taxon>Sporidiobolaceae</taxon>
        <taxon>Rhodotorula</taxon>
    </lineage>
</organism>
<accession>A0AAV5GFT7</accession>
<name>A0AAV5GFT7_9BASI</name>
<evidence type="ECO:0000313" key="3">
    <source>
        <dbReference type="EMBL" id="GJN87952.1"/>
    </source>
</evidence>
<comment type="caution">
    <text evidence="3">The sequence shown here is derived from an EMBL/GenBank/DDBJ whole genome shotgun (WGS) entry which is preliminary data.</text>
</comment>
<dbReference type="CDD" id="cd09870">
    <property type="entry name" value="PIN_YEN1"/>
    <property type="match status" value="1"/>
</dbReference>
<dbReference type="InterPro" id="IPR006086">
    <property type="entry name" value="XPG-I_dom"/>
</dbReference>
<evidence type="ECO:0000313" key="4">
    <source>
        <dbReference type="Proteomes" id="UP001342314"/>
    </source>
</evidence>
<dbReference type="InterPro" id="IPR036279">
    <property type="entry name" value="5-3_exonuclease_C_sf"/>
</dbReference>
<feature type="domain" description="XPG-I" evidence="2">
    <location>
        <begin position="133"/>
        <end position="205"/>
    </location>
</feature>
<reference evidence="3 4" key="1">
    <citation type="submission" date="2021-12" db="EMBL/GenBank/DDBJ databases">
        <title>High titer production of polyol ester of fatty acids by Rhodotorula paludigena BS15 towards product separation-free biomass refinery.</title>
        <authorList>
            <person name="Mano J."/>
            <person name="Ono H."/>
            <person name="Tanaka T."/>
            <person name="Naito K."/>
            <person name="Sushida H."/>
            <person name="Ike M."/>
            <person name="Tokuyasu K."/>
            <person name="Kitaoka M."/>
        </authorList>
    </citation>
    <scope>NUCLEOTIDE SEQUENCE [LARGE SCALE GENOMIC DNA]</scope>
    <source>
        <strain evidence="3 4">BS15</strain>
    </source>
</reference>
<protein>
    <recommendedName>
        <fullName evidence="2">XPG-I domain-containing protein</fullName>
    </recommendedName>
</protein>
<proteinExistence type="predicted"/>
<feature type="compositionally biased region" description="Basic and acidic residues" evidence="1">
    <location>
        <begin position="540"/>
        <end position="566"/>
    </location>
</feature>
<feature type="region of interest" description="Disordered" evidence="1">
    <location>
        <begin position="540"/>
        <end position="769"/>
    </location>
</feature>
<feature type="compositionally biased region" description="Polar residues" evidence="1">
    <location>
        <begin position="641"/>
        <end position="650"/>
    </location>
</feature>
<evidence type="ECO:0000259" key="2">
    <source>
        <dbReference type="SMART" id="SM00484"/>
    </source>
</evidence>
<feature type="compositionally biased region" description="Polar residues" evidence="1">
    <location>
        <begin position="660"/>
        <end position="688"/>
    </location>
</feature>
<feature type="compositionally biased region" description="Low complexity" evidence="1">
    <location>
        <begin position="204"/>
        <end position="213"/>
    </location>
</feature>
<dbReference type="EMBL" id="BQKY01000002">
    <property type="protein sequence ID" value="GJN87952.1"/>
    <property type="molecule type" value="Genomic_DNA"/>
</dbReference>
<dbReference type="GO" id="GO:0006281">
    <property type="term" value="P:DNA repair"/>
    <property type="evidence" value="ECO:0007669"/>
    <property type="project" value="UniProtKB-ARBA"/>
</dbReference>
<dbReference type="AlphaFoldDB" id="A0AAV5GFT7"/>
<dbReference type="SUPFAM" id="SSF88723">
    <property type="entry name" value="PIN domain-like"/>
    <property type="match status" value="1"/>
</dbReference>
<dbReference type="Gene3D" id="3.40.50.1010">
    <property type="entry name" value="5'-nuclease"/>
    <property type="match status" value="2"/>
</dbReference>
<feature type="compositionally biased region" description="Basic residues" evidence="1">
    <location>
        <begin position="575"/>
        <end position="586"/>
    </location>
</feature>
<dbReference type="InterPro" id="IPR029060">
    <property type="entry name" value="PIN-like_dom_sf"/>
</dbReference>
<dbReference type="Proteomes" id="UP001342314">
    <property type="component" value="Unassembled WGS sequence"/>
</dbReference>
<dbReference type="GO" id="GO:0017108">
    <property type="term" value="F:5'-flap endonuclease activity"/>
    <property type="evidence" value="ECO:0007669"/>
    <property type="project" value="TreeGrafter"/>
</dbReference>
<feature type="compositionally biased region" description="Basic and acidic residues" evidence="1">
    <location>
        <begin position="593"/>
        <end position="609"/>
    </location>
</feature>
<dbReference type="InterPro" id="IPR006084">
    <property type="entry name" value="XPG/Rad2"/>
</dbReference>
<dbReference type="PRINTS" id="PR00853">
    <property type="entry name" value="XPGRADSUPER"/>
</dbReference>
<dbReference type="SUPFAM" id="SSF47807">
    <property type="entry name" value="5' to 3' exonuclease, C-terminal subdomain"/>
    <property type="match status" value="1"/>
</dbReference>
<dbReference type="PANTHER" id="PTHR11081:SF75">
    <property type="entry name" value="ENDONUCLEASE, PUTATIVE (AFU_ORTHOLOGUE AFUA_3G13260)-RELATED"/>
    <property type="match status" value="1"/>
</dbReference>
<keyword evidence="4" id="KW-1185">Reference proteome</keyword>
<feature type="region of interest" description="Disordered" evidence="1">
    <location>
        <begin position="196"/>
        <end position="222"/>
    </location>
</feature>
<feature type="compositionally biased region" description="Low complexity" evidence="1">
    <location>
        <begin position="695"/>
        <end position="706"/>
    </location>
</feature>
<evidence type="ECO:0000256" key="1">
    <source>
        <dbReference type="SAM" id="MobiDB-lite"/>
    </source>
</evidence>
<dbReference type="Pfam" id="PF00867">
    <property type="entry name" value="XPG_I"/>
    <property type="match status" value="1"/>
</dbReference>
<feature type="region of interest" description="Disordered" evidence="1">
    <location>
        <begin position="788"/>
        <end position="809"/>
    </location>
</feature>
<gene>
    <name evidence="3" type="ORF">Rhopal_000907-T1</name>
</gene>
<dbReference type="SMART" id="SM00484">
    <property type="entry name" value="XPGI"/>
    <property type="match status" value="1"/>
</dbReference>
<dbReference type="PANTHER" id="PTHR11081">
    <property type="entry name" value="FLAP ENDONUCLEASE FAMILY MEMBER"/>
    <property type="match status" value="1"/>
</dbReference>